<evidence type="ECO:0000256" key="1">
    <source>
        <dbReference type="ARBA" id="ARBA00000448"/>
    </source>
</evidence>
<evidence type="ECO:0000256" key="3">
    <source>
        <dbReference type="ARBA" id="ARBA00012744"/>
    </source>
</evidence>
<dbReference type="Pfam" id="PF00232">
    <property type="entry name" value="Glyco_hydro_1"/>
    <property type="match status" value="1"/>
</dbReference>
<dbReference type="PROSITE" id="PS00653">
    <property type="entry name" value="GLYCOSYL_HYDROL_F1_2"/>
    <property type="match status" value="1"/>
</dbReference>
<dbReference type="STRING" id="1081108.A0A168HGW1"/>
<evidence type="ECO:0000256" key="4">
    <source>
        <dbReference type="ARBA" id="ARBA00022801"/>
    </source>
</evidence>
<proteinExistence type="inferred from homology"/>
<dbReference type="EC" id="3.2.1.21" evidence="3"/>
<name>A0A168HGW1_CORDF</name>
<comment type="catalytic activity">
    <reaction evidence="1">
        <text>Hydrolysis of terminal, non-reducing beta-D-glucosyl residues with release of beta-D-glucose.</text>
        <dbReference type="EC" id="3.2.1.21"/>
    </reaction>
</comment>
<evidence type="ECO:0000256" key="7">
    <source>
        <dbReference type="RuleBase" id="RU003690"/>
    </source>
</evidence>
<dbReference type="GO" id="GO:0080079">
    <property type="term" value="F:cellobiose glucosidase activity"/>
    <property type="evidence" value="ECO:0007669"/>
    <property type="project" value="UniProtKB-ARBA"/>
</dbReference>
<evidence type="ECO:0000256" key="5">
    <source>
        <dbReference type="ARBA" id="ARBA00023295"/>
    </source>
</evidence>
<dbReference type="PRINTS" id="PR00131">
    <property type="entry name" value="GLHYDRLASE1"/>
</dbReference>
<keyword evidence="5" id="KW-0326">Glycosidase</keyword>
<dbReference type="FunFam" id="3.20.20.80:FF:000011">
    <property type="entry name" value="Cytosolic beta-glucosidase"/>
    <property type="match status" value="1"/>
</dbReference>
<protein>
    <recommendedName>
        <fullName evidence="3">beta-glucosidase</fullName>
        <ecNumber evidence="3">3.2.1.21</ecNumber>
    </recommendedName>
</protein>
<dbReference type="InterPro" id="IPR033132">
    <property type="entry name" value="GH_1_N_CS"/>
</dbReference>
<dbReference type="PANTHER" id="PTHR10353:SF36">
    <property type="entry name" value="LP05116P"/>
    <property type="match status" value="1"/>
</dbReference>
<sequence length="468" mass="53243">MSLPKDFIWGFSTSAYQIEGATEQDGRGPSIWDSFCNQPGRITGGSSGAVACNSYNRTADDIALLKSLGATAYRFSLSWSRIIPLGGREDPINDTGMQHYVKFVDDLLDAGITPFVTLYHWDLPDELEKRYGGLLNRQEFPLDFERYARIVFEALPKVKHWATFNEPWVSCILGYNVGSAAPGRTSATSTDPWIVGHNILIAHGRAAKTYREEFQAQHGGEIGIVLDGDATYPWDATDPEDIRACNRKNEFSIGWFADPIYLGHYPAAMRAQLLSRLPNFTDEERSLVKGSSDYYGMNHYTANYVKHREDAPNLEDYAGNVDILFSNKNGDWIGAETESRWLRPCPKGFGDLLRWISERYRNPKIYVLENGTSIKGENDLPIEKILEDDFRVQYYDGYVREMAAAVRLCGVDVRGYFAWSLMDNFEWAEGYRTRFGACYVDYDDGQKRYVKKSANVMKQLFDELIKKD</sequence>
<dbReference type="InterPro" id="IPR001360">
    <property type="entry name" value="Glyco_hydro_1"/>
</dbReference>
<evidence type="ECO:0000256" key="2">
    <source>
        <dbReference type="ARBA" id="ARBA00010838"/>
    </source>
</evidence>
<comment type="function">
    <text evidence="6">Plays an important role in cellulose degradation. Shows hydrolytic activity against several glycosidic compounds.</text>
</comment>
<dbReference type="Proteomes" id="UP000076881">
    <property type="component" value="Unassembled WGS sequence"/>
</dbReference>
<dbReference type="AlphaFoldDB" id="A0A168HGW1"/>
<dbReference type="PANTHER" id="PTHR10353">
    <property type="entry name" value="GLYCOSYL HYDROLASE"/>
    <property type="match status" value="1"/>
</dbReference>
<dbReference type="OrthoDB" id="65569at2759"/>
<comment type="caution">
    <text evidence="8">The sequence shown here is derived from an EMBL/GenBank/DDBJ whole genome shotgun (WGS) entry which is preliminary data.</text>
</comment>
<reference evidence="8 9" key="1">
    <citation type="journal article" date="2016" name="Genome Biol. Evol.">
        <title>Divergent and convergent evolution of fungal pathogenicity.</title>
        <authorList>
            <person name="Shang Y."/>
            <person name="Xiao G."/>
            <person name="Zheng P."/>
            <person name="Cen K."/>
            <person name="Zhan S."/>
            <person name="Wang C."/>
        </authorList>
    </citation>
    <scope>NUCLEOTIDE SEQUENCE [LARGE SCALE GENOMIC DNA]</scope>
    <source>
        <strain evidence="8 9">RCEF 1005</strain>
    </source>
</reference>
<keyword evidence="9" id="KW-1185">Reference proteome</keyword>
<accession>A0A168HGW1</accession>
<evidence type="ECO:0000313" key="9">
    <source>
        <dbReference type="Proteomes" id="UP000076881"/>
    </source>
</evidence>
<evidence type="ECO:0000313" key="8">
    <source>
        <dbReference type="EMBL" id="OAA77755.1"/>
    </source>
</evidence>
<dbReference type="Gene3D" id="3.20.20.80">
    <property type="entry name" value="Glycosidases"/>
    <property type="match status" value="1"/>
</dbReference>
<gene>
    <name evidence="8" type="ORF">LEL_04578</name>
</gene>
<evidence type="ECO:0000256" key="6">
    <source>
        <dbReference type="ARBA" id="ARBA00056775"/>
    </source>
</evidence>
<dbReference type="InterPro" id="IPR017853">
    <property type="entry name" value="GH"/>
</dbReference>
<keyword evidence="4" id="KW-0378">Hydrolase</keyword>
<dbReference type="SUPFAM" id="SSF51445">
    <property type="entry name" value="(Trans)glycosidases"/>
    <property type="match status" value="1"/>
</dbReference>
<dbReference type="GO" id="GO:0030245">
    <property type="term" value="P:cellulose catabolic process"/>
    <property type="evidence" value="ECO:0007669"/>
    <property type="project" value="UniProtKB-ARBA"/>
</dbReference>
<dbReference type="EMBL" id="AZHF01000003">
    <property type="protein sequence ID" value="OAA77755.1"/>
    <property type="molecule type" value="Genomic_DNA"/>
</dbReference>
<organism evidence="8 9">
    <name type="scientific">Akanthomyces lecanii RCEF 1005</name>
    <dbReference type="NCBI Taxonomy" id="1081108"/>
    <lineage>
        <taxon>Eukaryota</taxon>
        <taxon>Fungi</taxon>
        <taxon>Dikarya</taxon>
        <taxon>Ascomycota</taxon>
        <taxon>Pezizomycotina</taxon>
        <taxon>Sordariomycetes</taxon>
        <taxon>Hypocreomycetidae</taxon>
        <taxon>Hypocreales</taxon>
        <taxon>Cordycipitaceae</taxon>
        <taxon>Akanthomyces</taxon>
        <taxon>Cordyceps confragosa</taxon>
    </lineage>
</organism>
<comment type="similarity">
    <text evidence="2 7">Belongs to the glycosyl hydrolase 1 family.</text>
</comment>